<protein>
    <submittedName>
        <fullName evidence="1">Uncharacterized protein</fullName>
    </submittedName>
</protein>
<organism evidence="1 2">
    <name type="scientific">Chara braunii</name>
    <name type="common">Braun's stonewort</name>
    <dbReference type="NCBI Taxonomy" id="69332"/>
    <lineage>
        <taxon>Eukaryota</taxon>
        <taxon>Viridiplantae</taxon>
        <taxon>Streptophyta</taxon>
        <taxon>Charophyceae</taxon>
        <taxon>Charales</taxon>
        <taxon>Characeae</taxon>
        <taxon>Chara</taxon>
    </lineage>
</organism>
<comment type="caution">
    <text evidence="1">The sequence shown here is derived from an EMBL/GenBank/DDBJ whole genome shotgun (WGS) entry which is preliminary data.</text>
</comment>
<proteinExistence type="predicted"/>
<dbReference type="Proteomes" id="UP000265515">
    <property type="component" value="Unassembled WGS sequence"/>
</dbReference>
<accession>A0A388L1T4</accession>
<evidence type="ECO:0000313" key="1">
    <source>
        <dbReference type="EMBL" id="GBG76218.1"/>
    </source>
</evidence>
<dbReference type="EMBL" id="BFEA01000240">
    <property type="protein sequence ID" value="GBG76218.1"/>
    <property type="molecule type" value="Genomic_DNA"/>
</dbReference>
<sequence length="125" mass="13736">MHWRPLVLSTLSPDHSAMAGAGMGLNLSVEILPPAGLLNCRQPPKRCRKLSRLVGIVDCRDAASAVWRWNSDSFGYPSFRPLLPLNLSVDWECCLIGLVLSSLVDSLVYELLVDRCGLLACWLAS</sequence>
<gene>
    <name evidence="1" type="ORF">CBR_g21966</name>
</gene>
<dbReference type="AlphaFoldDB" id="A0A388L1T4"/>
<name>A0A388L1T4_CHABU</name>
<evidence type="ECO:0000313" key="2">
    <source>
        <dbReference type="Proteomes" id="UP000265515"/>
    </source>
</evidence>
<keyword evidence="2" id="KW-1185">Reference proteome</keyword>
<reference evidence="1 2" key="1">
    <citation type="journal article" date="2018" name="Cell">
        <title>The Chara Genome: Secondary Complexity and Implications for Plant Terrestrialization.</title>
        <authorList>
            <person name="Nishiyama T."/>
            <person name="Sakayama H."/>
            <person name="Vries J.D."/>
            <person name="Buschmann H."/>
            <person name="Saint-Marcoux D."/>
            <person name="Ullrich K.K."/>
            <person name="Haas F.B."/>
            <person name="Vanderstraeten L."/>
            <person name="Becker D."/>
            <person name="Lang D."/>
            <person name="Vosolsobe S."/>
            <person name="Rombauts S."/>
            <person name="Wilhelmsson P.K.I."/>
            <person name="Janitza P."/>
            <person name="Kern R."/>
            <person name="Heyl A."/>
            <person name="Rumpler F."/>
            <person name="Villalobos L.I.A.C."/>
            <person name="Clay J.M."/>
            <person name="Skokan R."/>
            <person name="Toyoda A."/>
            <person name="Suzuki Y."/>
            <person name="Kagoshima H."/>
            <person name="Schijlen E."/>
            <person name="Tajeshwar N."/>
            <person name="Catarino B."/>
            <person name="Hetherington A.J."/>
            <person name="Saltykova A."/>
            <person name="Bonnot C."/>
            <person name="Breuninger H."/>
            <person name="Symeonidi A."/>
            <person name="Radhakrishnan G.V."/>
            <person name="Van Nieuwerburgh F."/>
            <person name="Deforce D."/>
            <person name="Chang C."/>
            <person name="Karol K.G."/>
            <person name="Hedrich R."/>
            <person name="Ulvskov P."/>
            <person name="Glockner G."/>
            <person name="Delwiche C.F."/>
            <person name="Petrasek J."/>
            <person name="Van de Peer Y."/>
            <person name="Friml J."/>
            <person name="Beilby M."/>
            <person name="Dolan L."/>
            <person name="Kohara Y."/>
            <person name="Sugano S."/>
            <person name="Fujiyama A."/>
            <person name="Delaux P.-M."/>
            <person name="Quint M."/>
            <person name="TheiBen G."/>
            <person name="Hagemann M."/>
            <person name="Harholt J."/>
            <person name="Dunand C."/>
            <person name="Zachgo S."/>
            <person name="Langdale J."/>
            <person name="Maumus F."/>
            <person name="Straeten D.V.D."/>
            <person name="Gould S.B."/>
            <person name="Rensing S.A."/>
        </authorList>
    </citation>
    <scope>NUCLEOTIDE SEQUENCE [LARGE SCALE GENOMIC DNA]</scope>
    <source>
        <strain evidence="1 2">S276</strain>
    </source>
</reference>
<dbReference type="Gramene" id="GBG76218">
    <property type="protein sequence ID" value="GBG76218"/>
    <property type="gene ID" value="CBR_g21966"/>
</dbReference>